<dbReference type="PANTHER" id="PTHR40202:SF1">
    <property type="entry name" value="HD DOMAIN-CONTAINING PROTEIN"/>
    <property type="match status" value="1"/>
</dbReference>
<organism evidence="2 3">
    <name type="scientific">Roseimaritima ulvae</name>
    <dbReference type="NCBI Taxonomy" id="980254"/>
    <lineage>
        <taxon>Bacteria</taxon>
        <taxon>Pseudomonadati</taxon>
        <taxon>Planctomycetota</taxon>
        <taxon>Planctomycetia</taxon>
        <taxon>Pirellulales</taxon>
        <taxon>Pirellulaceae</taxon>
        <taxon>Roseimaritima</taxon>
    </lineage>
</organism>
<dbReference type="AlphaFoldDB" id="A0A5B9QVP1"/>
<name>A0A5B9QVP1_9BACT</name>
<dbReference type="EMBL" id="CP042914">
    <property type="protein sequence ID" value="QEG41860.1"/>
    <property type="molecule type" value="Genomic_DNA"/>
</dbReference>
<keyword evidence="3" id="KW-1185">Reference proteome</keyword>
<accession>A0A5B9QVP1</accession>
<dbReference type="InterPro" id="IPR003607">
    <property type="entry name" value="HD/PDEase_dom"/>
</dbReference>
<dbReference type="KEGG" id="rul:UC8_38880"/>
<evidence type="ECO:0000313" key="3">
    <source>
        <dbReference type="Proteomes" id="UP000325286"/>
    </source>
</evidence>
<dbReference type="Proteomes" id="UP000325286">
    <property type="component" value="Chromosome"/>
</dbReference>
<evidence type="ECO:0000259" key="1">
    <source>
        <dbReference type="Pfam" id="PF01966"/>
    </source>
</evidence>
<evidence type="ECO:0000313" key="2">
    <source>
        <dbReference type="EMBL" id="QEG41860.1"/>
    </source>
</evidence>
<dbReference type="OrthoDB" id="823268at2"/>
<protein>
    <recommendedName>
        <fullName evidence="1">HD domain-containing protein</fullName>
    </recommendedName>
</protein>
<gene>
    <name evidence="2" type="ORF">UC8_38880</name>
</gene>
<sequence>MNTKVDTSLAESLEQAETAKEFVEVLFEYMMRQGQSCYDESVTQLQHALQAAFLARTNQATDQQVAAALLHDIGHFVMDEQDPHSDYAQEDWCHEEVGADLLEPFFPAEIIDAIRQHVPAKRYLCAIDEAYHDGLSPASKNSLALQGGKFTAQEAAEFANHPHHSTIVLVRRWDDGAKVEGWEVPGLEAYRETVMACLRTD</sequence>
<proteinExistence type="predicted"/>
<dbReference type="Gene3D" id="1.10.3210.10">
    <property type="entry name" value="Hypothetical protein af1432"/>
    <property type="match status" value="1"/>
</dbReference>
<feature type="domain" description="HD" evidence="1">
    <location>
        <begin position="46"/>
        <end position="119"/>
    </location>
</feature>
<dbReference type="SUPFAM" id="SSF109604">
    <property type="entry name" value="HD-domain/PDEase-like"/>
    <property type="match status" value="1"/>
</dbReference>
<dbReference type="RefSeq" id="WP_068139832.1">
    <property type="nucleotide sequence ID" value="NZ_CP042914.1"/>
</dbReference>
<dbReference type="Pfam" id="PF01966">
    <property type="entry name" value="HD"/>
    <property type="match status" value="1"/>
</dbReference>
<dbReference type="InterPro" id="IPR006674">
    <property type="entry name" value="HD_domain"/>
</dbReference>
<reference evidence="2 3" key="1">
    <citation type="submission" date="2019-08" db="EMBL/GenBank/DDBJ databases">
        <title>Deep-cultivation of Planctomycetes and their phenomic and genomic characterization uncovers novel biology.</title>
        <authorList>
            <person name="Wiegand S."/>
            <person name="Jogler M."/>
            <person name="Boedeker C."/>
            <person name="Pinto D."/>
            <person name="Vollmers J."/>
            <person name="Rivas-Marin E."/>
            <person name="Kohn T."/>
            <person name="Peeters S.H."/>
            <person name="Heuer A."/>
            <person name="Rast P."/>
            <person name="Oberbeckmann S."/>
            <person name="Bunk B."/>
            <person name="Jeske O."/>
            <person name="Meyerdierks A."/>
            <person name="Storesund J.E."/>
            <person name="Kallscheuer N."/>
            <person name="Luecker S."/>
            <person name="Lage O.M."/>
            <person name="Pohl T."/>
            <person name="Merkel B.J."/>
            <person name="Hornburger P."/>
            <person name="Mueller R.-W."/>
            <person name="Bruemmer F."/>
            <person name="Labrenz M."/>
            <person name="Spormann A.M."/>
            <person name="Op den Camp H."/>
            <person name="Overmann J."/>
            <person name="Amann R."/>
            <person name="Jetten M.S.M."/>
            <person name="Mascher T."/>
            <person name="Medema M.H."/>
            <person name="Devos D.P."/>
            <person name="Kaster A.-K."/>
            <person name="Ovreas L."/>
            <person name="Rohde M."/>
            <person name="Galperin M.Y."/>
            <person name="Jogler C."/>
        </authorList>
    </citation>
    <scope>NUCLEOTIDE SEQUENCE [LARGE SCALE GENOMIC DNA]</scope>
    <source>
        <strain evidence="2 3">UC8</strain>
    </source>
</reference>
<dbReference type="CDD" id="cd00077">
    <property type="entry name" value="HDc"/>
    <property type="match status" value="1"/>
</dbReference>
<dbReference type="PANTHER" id="PTHR40202">
    <property type="match status" value="1"/>
</dbReference>
<dbReference type="InterPro" id="IPR052567">
    <property type="entry name" value="OP_Dioxygenase"/>
</dbReference>